<feature type="region of interest" description="Disordered" evidence="1">
    <location>
        <begin position="1"/>
        <end position="28"/>
    </location>
</feature>
<reference evidence="2" key="1">
    <citation type="journal article" date="2014" name="Int. J. Syst. Evol. Microbiol.">
        <title>Complete genome sequence of Corynebacterium casei LMG S-19264T (=DSM 44701T), isolated from a smear-ripened cheese.</title>
        <authorList>
            <consortium name="US DOE Joint Genome Institute (JGI-PGF)"/>
            <person name="Walter F."/>
            <person name="Albersmeier A."/>
            <person name="Kalinowski J."/>
            <person name="Ruckert C."/>
        </authorList>
    </citation>
    <scope>NUCLEOTIDE SEQUENCE</scope>
    <source>
        <strain evidence="2">VKM Ac-2007</strain>
    </source>
</reference>
<evidence type="ECO:0000313" key="3">
    <source>
        <dbReference type="Proteomes" id="UP001143474"/>
    </source>
</evidence>
<dbReference type="RefSeq" id="WP_271221432.1">
    <property type="nucleotide sequence ID" value="NZ_BAAAVD010000038.1"/>
</dbReference>
<keyword evidence="3" id="KW-1185">Reference proteome</keyword>
<gene>
    <name evidence="2" type="ORF">GCM10017600_65470</name>
</gene>
<dbReference type="AlphaFoldDB" id="A0A9W6MGD8"/>
<proteinExistence type="predicted"/>
<sequence length="51" mass="5047">MSTSSTTPRLSAPVERSVTGAPASDAAGVTPSFMILGSTFSGLPFAGEGDE</sequence>
<evidence type="ECO:0000256" key="1">
    <source>
        <dbReference type="SAM" id="MobiDB-lite"/>
    </source>
</evidence>
<accession>A0A9W6MGD8</accession>
<dbReference type="Proteomes" id="UP001143474">
    <property type="component" value="Unassembled WGS sequence"/>
</dbReference>
<reference evidence="2" key="2">
    <citation type="submission" date="2023-01" db="EMBL/GenBank/DDBJ databases">
        <authorList>
            <person name="Sun Q."/>
            <person name="Evtushenko L."/>
        </authorList>
    </citation>
    <scope>NUCLEOTIDE SEQUENCE</scope>
    <source>
        <strain evidence="2">VKM Ac-2007</strain>
    </source>
</reference>
<comment type="caution">
    <text evidence="2">The sequence shown here is derived from an EMBL/GenBank/DDBJ whole genome shotgun (WGS) entry which is preliminary data.</text>
</comment>
<dbReference type="EMBL" id="BSEV01000020">
    <property type="protein sequence ID" value="GLK13136.1"/>
    <property type="molecule type" value="Genomic_DNA"/>
</dbReference>
<organism evidence="2 3">
    <name type="scientific">Streptosporangium carneum</name>
    <dbReference type="NCBI Taxonomy" id="47481"/>
    <lineage>
        <taxon>Bacteria</taxon>
        <taxon>Bacillati</taxon>
        <taxon>Actinomycetota</taxon>
        <taxon>Actinomycetes</taxon>
        <taxon>Streptosporangiales</taxon>
        <taxon>Streptosporangiaceae</taxon>
        <taxon>Streptosporangium</taxon>
    </lineage>
</organism>
<evidence type="ECO:0000313" key="2">
    <source>
        <dbReference type="EMBL" id="GLK13136.1"/>
    </source>
</evidence>
<name>A0A9W6MGD8_9ACTN</name>
<protein>
    <submittedName>
        <fullName evidence="2">Uncharacterized protein</fullName>
    </submittedName>
</protein>